<reference evidence="3" key="1">
    <citation type="journal article" date="2019" name="IScience">
        <title>Narwhal Genome Reveals Long-Term Low Genetic Diversity despite Current Large Abundance Size.</title>
        <authorList>
            <person name="Westbury M.V."/>
            <person name="Petersen B."/>
            <person name="Garde E."/>
            <person name="Heide-Jorgensen M.P."/>
            <person name="Lorenzen E.D."/>
        </authorList>
    </citation>
    <scope>NUCLEOTIDE SEQUENCE [LARGE SCALE GENOMIC DNA]</scope>
</reference>
<feature type="region of interest" description="Disordered" evidence="1">
    <location>
        <begin position="118"/>
        <end position="138"/>
    </location>
</feature>
<dbReference type="Proteomes" id="UP000308365">
    <property type="component" value="Unassembled WGS sequence"/>
</dbReference>
<organism evidence="2 3">
    <name type="scientific">Monodon monoceros</name>
    <name type="common">Narwhal</name>
    <name type="synonym">Ceratodon monodon</name>
    <dbReference type="NCBI Taxonomy" id="40151"/>
    <lineage>
        <taxon>Eukaryota</taxon>
        <taxon>Metazoa</taxon>
        <taxon>Chordata</taxon>
        <taxon>Craniata</taxon>
        <taxon>Vertebrata</taxon>
        <taxon>Euteleostomi</taxon>
        <taxon>Mammalia</taxon>
        <taxon>Eutheria</taxon>
        <taxon>Laurasiatheria</taxon>
        <taxon>Artiodactyla</taxon>
        <taxon>Whippomorpha</taxon>
        <taxon>Cetacea</taxon>
        <taxon>Odontoceti</taxon>
        <taxon>Monodontidae</taxon>
        <taxon>Monodon</taxon>
    </lineage>
</organism>
<proteinExistence type="predicted"/>
<dbReference type="AlphaFoldDB" id="A0A4U1FPI5"/>
<name>A0A4U1FPI5_MONMO</name>
<feature type="compositionally biased region" description="Polar residues" evidence="1">
    <location>
        <begin position="127"/>
        <end position="138"/>
    </location>
</feature>
<evidence type="ECO:0000256" key="1">
    <source>
        <dbReference type="SAM" id="MobiDB-lite"/>
    </source>
</evidence>
<accession>A0A4U1FPI5</accession>
<dbReference type="EMBL" id="RWIC01000039">
    <property type="protein sequence ID" value="TKC52082.1"/>
    <property type="molecule type" value="Genomic_DNA"/>
</dbReference>
<gene>
    <name evidence="2" type="ORF">EI555_016115</name>
</gene>
<comment type="caution">
    <text evidence="2">The sequence shown here is derived from an EMBL/GenBank/DDBJ whole genome shotgun (WGS) entry which is preliminary data.</text>
</comment>
<sequence>MTFADGVHLLTLEARGVLSPPDRIHTQARLTPDNQEQRPSRRRECRKAVSSAPSEFTLANGAPGPCPSTRYHGIFFLPFLSIPAPPSPQAFLVFSPSGREPRAREEAARRSTTFRDVMLTREGTGGPQSRESPGTQSRSSRSLLAFYLQKQVSFLLVSETLMSRYTS</sequence>
<evidence type="ECO:0000313" key="2">
    <source>
        <dbReference type="EMBL" id="TKC52082.1"/>
    </source>
</evidence>
<evidence type="ECO:0000313" key="3">
    <source>
        <dbReference type="Proteomes" id="UP000308365"/>
    </source>
</evidence>
<protein>
    <submittedName>
        <fullName evidence="2">Uncharacterized protein</fullName>
    </submittedName>
</protein>